<name>A0A9Q1AA77_SALPP</name>
<proteinExistence type="predicted"/>
<evidence type="ECO:0000313" key="1">
    <source>
        <dbReference type="EMBL" id="KAJ6763571.1"/>
    </source>
</evidence>
<dbReference type="AlphaFoldDB" id="A0A9Q1AA77"/>
<reference evidence="1" key="1">
    <citation type="submission" date="2022-11" db="EMBL/GenBank/DDBJ databases">
        <authorList>
            <person name="Hyden B.L."/>
            <person name="Feng K."/>
            <person name="Yates T."/>
            <person name="Jawdy S."/>
            <person name="Smart L.B."/>
            <person name="Muchero W."/>
        </authorList>
    </citation>
    <scope>NUCLEOTIDE SEQUENCE</scope>
    <source>
        <tissue evidence="1">Shoot tip</tissue>
    </source>
</reference>
<evidence type="ECO:0000313" key="2">
    <source>
        <dbReference type="Proteomes" id="UP001151532"/>
    </source>
</evidence>
<gene>
    <name evidence="1" type="ORF">OIU79_024174</name>
</gene>
<keyword evidence="2" id="KW-1185">Reference proteome</keyword>
<dbReference type="EMBL" id="JAPFFK010000005">
    <property type="protein sequence ID" value="KAJ6763571.1"/>
    <property type="molecule type" value="Genomic_DNA"/>
</dbReference>
<organism evidence="1 2">
    <name type="scientific">Salix purpurea</name>
    <name type="common">Purple osier willow</name>
    <dbReference type="NCBI Taxonomy" id="77065"/>
    <lineage>
        <taxon>Eukaryota</taxon>
        <taxon>Viridiplantae</taxon>
        <taxon>Streptophyta</taxon>
        <taxon>Embryophyta</taxon>
        <taxon>Tracheophyta</taxon>
        <taxon>Spermatophyta</taxon>
        <taxon>Magnoliopsida</taxon>
        <taxon>eudicotyledons</taxon>
        <taxon>Gunneridae</taxon>
        <taxon>Pentapetalae</taxon>
        <taxon>rosids</taxon>
        <taxon>fabids</taxon>
        <taxon>Malpighiales</taxon>
        <taxon>Salicaceae</taxon>
        <taxon>Saliceae</taxon>
        <taxon>Salix</taxon>
    </lineage>
</organism>
<sequence length="64" mass="7462">MIVMIRLKVMVVKLKRDWKETLRSKVPFWLESCCLVLLVGLVLPGISIRIRLNAFLNQFSGFIE</sequence>
<comment type="caution">
    <text evidence="1">The sequence shown here is derived from an EMBL/GenBank/DDBJ whole genome shotgun (WGS) entry which is preliminary data.</text>
</comment>
<accession>A0A9Q1AA77</accession>
<protein>
    <submittedName>
        <fullName evidence="1">Uncharacterized protein</fullName>
    </submittedName>
</protein>
<reference evidence="1" key="2">
    <citation type="journal article" date="2023" name="Int. J. Mol. Sci.">
        <title>De Novo Assembly and Annotation of 11 Diverse Shrub Willow (Salix) Genomes Reveals Novel Gene Organization in Sex-Linked Regions.</title>
        <authorList>
            <person name="Hyden B."/>
            <person name="Feng K."/>
            <person name="Yates T.B."/>
            <person name="Jawdy S."/>
            <person name="Cereghino C."/>
            <person name="Smart L.B."/>
            <person name="Muchero W."/>
        </authorList>
    </citation>
    <scope>NUCLEOTIDE SEQUENCE</scope>
    <source>
        <tissue evidence="1">Shoot tip</tissue>
    </source>
</reference>
<dbReference type="Proteomes" id="UP001151532">
    <property type="component" value="Chromosome 13"/>
</dbReference>
<feature type="non-terminal residue" evidence="1">
    <location>
        <position position="64"/>
    </location>
</feature>